<name>A0A1X7V3H4_AMPQE</name>
<evidence type="ECO:0000313" key="1">
    <source>
        <dbReference type="EnsemblMetazoa" id="Aqu2.1.34810_001"/>
    </source>
</evidence>
<accession>A0A1X7V3H4</accession>
<protein>
    <submittedName>
        <fullName evidence="1">Uncharacterized protein</fullName>
    </submittedName>
</protein>
<dbReference type="AlphaFoldDB" id="A0A1X7V3H4"/>
<reference evidence="1" key="1">
    <citation type="submission" date="2017-05" db="UniProtKB">
        <authorList>
            <consortium name="EnsemblMetazoa"/>
        </authorList>
    </citation>
    <scope>IDENTIFICATION</scope>
</reference>
<dbReference type="InParanoid" id="A0A1X7V3H4"/>
<sequence length="166" mass="18371">MGLNYTEVCGQVRGYEFGSYGDSFNSSDIDGVYVDGVSITYGSNPRKHIWTYAAGYAEDESDVSSCPCNSDYSGDSMPNFVGNDYYCEAETIDANLTDGRLYPDDPLWDGLQCSTLESLCCNSTGMPWFVRSIVNSTDGDIVNYTFTDVIALSFNLYPPLCIFCFF</sequence>
<proteinExistence type="predicted"/>
<organism evidence="1">
    <name type="scientific">Amphimedon queenslandica</name>
    <name type="common">Sponge</name>
    <dbReference type="NCBI Taxonomy" id="400682"/>
    <lineage>
        <taxon>Eukaryota</taxon>
        <taxon>Metazoa</taxon>
        <taxon>Porifera</taxon>
        <taxon>Demospongiae</taxon>
        <taxon>Heteroscleromorpha</taxon>
        <taxon>Haplosclerida</taxon>
        <taxon>Niphatidae</taxon>
        <taxon>Amphimedon</taxon>
    </lineage>
</organism>
<dbReference type="EnsemblMetazoa" id="Aqu2.1.34810_001">
    <property type="protein sequence ID" value="Aqu2.1.34810_001"/>
    <property type="gene ID" value="Aqu2.1.34810"/>
</dbReference>